<evidence type="ECO:0000256" key="1">
    <source>
        <dbReference type="SAM" id="MobiDB-lite"/>
    </source>
</evidence>
<protein>
    <submittedName>
        <fullName evidence="3">Acyl-CoA desaturase</fullName>
    </submittedName>
</protein>
<feature type="domain" description="Fatty acid desaturase" evidence="2">
    <location>
        <begin position="90"/>
        <end position="358"/>
    </location>
</feature>
<name>A0A6G6WET7_9ACTN</name>
<proteinExistence type="predicted"/>
<dbReference type="GO" id="GO:0008610">
    <property type="term" value="P:lipid biosynthetic process"/>
    <property type="evidence" value="ECO:0007669"/>
    <property type="project" value="UniProtKB-ARBA"/>
</dbReference>
<dbReference type="PANTHER" id="PTHR19353:SF19">
    <property type="entry name" value="DELTA(5) FATTY ACID DESATURASE C-RELATED"/>
    <property type="match status" value="1"/>
</dbReference>
<dbReference type="GO" id="GO:0016717">
    <property type="term" value="F:oxidoreductase activity, acting on paired donors, with oxidation of a pair of donors resulting in the reduction of molecular oxygen to two molecules of water"/>
    <property type="evidence" value="ECO:0007669"/>
    <property type="project" value="TreeGrafter"/>
</dbReference>
<dbReference type="KEGG" id="nano:G5V58_14140"/>
<sequence>MSTTATATTSPTATTATSAAPAAVRTSAERLSAEDVAAIGRELDAIREAVVRSRGARDAAYIRRVVAAQRALELGSRAVLLVGSRWRPAWVLGTASLTLAKVLDNMEIGHNVLHGQWDWMRDPRIHSTTWDWDHASPVGQWKRAHNELHHRYTNIVGRDNDLGYGIMRVSEHQEWQPRHLVQPLWNLITACIFEWGIAMYDADLGDALRGGEGVPPETRQRVRAALGKAGKQALKDYVVHPVLSGPGFRQTLAANALANLVRNLWSHSVIMCGHFPEGVETFEQDELDEREDRAQWYVRQMLGSADISGPPLLHLLTGNLSHQIEHHLFPDLPSNRYAEIAVQVRDLFERYGLAYNARPLVPQVLSAWHRVVRLSLPDGWLDETRRGGLRPQLRRLARQAREARHARRALRPAPA</sequence>
<dbReference type="Pfam" id="PF00487">
    <property type="entry name" value="FA_desaturase"/>
    <property type="match status" value="1"/>
</dbReference>
<dbReference type="InterPro" id="IPR012171">
    <property type="entry name" value="Fatty_acid_desaturase"/>
</dbReference>
<gene>
    <name evidence="3" type="ORF">G5V58_14140</name>
</gene>
<reference evidence="3 4" key="1">
    <citation type="submission" date="2020-02" db="EMBL/GenBank/DDBJ databases">
        <title>Full genome sequence of Nocardioides sp. R-3366.</title>
        <authorList>
            <person name="Im W.-T."/>
        </authorList>
    </citation>
    <scope>NUCLEOTIDE SEQUENCE [LARGE SCALE GENOMIC DNA]</scope>
    <source>
        <strain evidence="3 4">R-3366</strain>
    </source>
</reference>
<dbReference type="AlphaFoldDB" id="A0A6G6WET7"/>
<feature type="region of interest" description="Disordered" evidence="1">
    <location>
        <begin position="1"/>
        <end position="21"/>
    </location>
</feature>
<evidence type="ECO:0000313" key="4">
    <source>
        <dbReference type="Proteomes" id="UP000502996"/>
    </source>
</evidence>
<dbReference type="CDD" id="cd03506">
    <property type="entry name" value="Delta6-FADS-like"/>
    <property type="match status" value="1"/>
</dbReference>
<dbReference type="RefSeq" id="WP_165233860.1">
    <property type="nucleotide sequence ID" value="NZ_CP049257.1"/>
</dbReference>
<dbReference type="GO" id="GO:0016020">
    <property type="term" value="C:membrane"/>
    <property type="evidence" value="ECO:0007669"/>
    <property type="project" value="TreeGrafter"/>
</dbReference>
<accession>A0A6G6WET7</accession>
<dbReference type="InterPro" id="IPR005804">
    <property type="entry name" value="FA_desaturase_dom"/>
</dbReference>
<organism evidence="3 4">
    <name type="scientific">Nocardioides anomalus</name>
    <dbReference type="NCBI Taxonomy" id="2712223"/>
    <lineage>
        <taxon>Bacteria</taxon>
        <taxon>Bacillati</taxon>
        <taxon>Actinomycetota</taxon>
        <taxon>Actinomycetes</taxon>
        <taxon>Propionibacteriales</taxon>
        <taxon>Nocardioidaceae</taxon>
        <taxon>Nocardioides</taxon>
    </lineage>
</organism>
<dbReference type="EMBL" id="CP049257">
    <property type="protein sequence ID" value="QIG43752.1"/>
    <property type="molecule type" value="Genomic_DNA"/>
</dbReference>
<evidence type="ECO:0000313" key="3">
    <source>
        <dbReference type="EMBL" id="QIG43752.1"/>
    </source>
</evidence>
<dbReference type="PANTHER" id="PTHR19353">
    <property type="entry name" value="FATTY ACID DESATURASE 2"/>
    <property type="match status" value="1"/>
</dbReference>
<keyword evidence="4" id="KW-1185">Reference proteome</keyword>
<evidence type="ECO:0000259" key="2">
    <source>
        <dbReference type="Pfam" id="PF00487"/>
    </source>
</evidence>
<dbReference type="Proteomes" id="UP000502996">
    <property type="component" value="Chromosome"/>
</dbReference>